<proteinExistence type="predicted"/>
<evidence type="ECO:0000313" key="3">
    <source>
        <dbReference type="Proteomes" id="UP001491310"/>
    </source>
</evidence>
<evidence type="ECO:0008006" key="4">
    <source>
        <dbReference type="Google" id="ProtNLM"/>
    </source>
</evidence>
<evidence type="ECO:0000313" key="2">
    <source>
        <dbReference type="EMBL" id="KAK9902858.1"/>
    </source>
</evidence>
<keyword evidence="3" id="KW-1185">Reference proteome</keyword>
<name>A0ABR2YDD3_9CHLO</name>
<dbReference type="EMBL" id="JALJOT010000015">
    <property type="protein sequence ID" value="KAK9902858.1"/>
    <property type="molecule type" value="Genomic_DNA"/>
</dbReference>
<evidence type="ECO:0000256" key="1">
    <source>
        <dbReference type="SAM" id="MobiDB-lite"/>
    </source>
</evidence>
<gene>
    <name evidence="2" type="ORF">WJX75_008752</name>
</gene>
<organism evidence="2 3">
    <name type="scientific">Coccomyxa subellipsoidea</name>
    <dbReference type="NCBI Taxonomy" id="248742"/>
    <lineage>
        <taxon>Eukaryota</taxon>
        <taxon>Viridiplantae</taxon>
        <taxon>Chlorophyta</taxon>
        <taxon>core chlorophytes</taxon>
        <taxon>Trebouxiophyceae</taxon>
        <taxon>Trebouxiophyceae incertae sedis</taxon>
        <taxon>Coccomyxaceae</taxon>
        <taxon>Coccomyxa</taxon>
    </lineage>
</organism>
<feature type="region of interest" description="Disordered" evidence="1">
    <location>
        <begin position="1"/>
        <end position="69"/>
    </location>
</feature>
<feature type="compositionally biased region" description="Basic and acidic residues" evidence="1">
    <location>
        <begin position="1"/>
        <end position="23"/>
    </location>
</feature>
<protein>
    <recommendedName>
        <fullName evidence="4">Enkurin domain-containing protein</fullName>
    </recommendedName>
</protein>
<reference evidence="2 3" key="1">
    <citation type="journal article" date="2024" name="Nat. Commun.">
        <title>Phylogenomics reveals the evolutionary origins of lichenization in chlorophyte algae.</title>
        <authorList>
            <person name="Puginier C."/>
            <person name="Libourel C."/>
            <person name="Otte J."/>
            <person name="Skaloud P."/>
            <person name="Haon M."/>
            <person name="Grisel S."/>
            <person name="Petersen M."/>
            <person name="Berrin J.G."/>
            <person name="Delaux P.M."/>
            <person name="Dal Grande F."/>
            <person name="Keller J."/>
        </authorList>
    </citation>
    <scope>NUCLEOTIDE SEQUENCE [LARGE SCALE GENOMIC DNA]</scope>
    <source>
        <strain evidence="2 3">SAG 216-7</strain>
    </source>
</reference>
<sequence>MLEKAGYRLPEEHQLQWDNIHKESVKRKAAMQARRAVMRKPPTSVSEGGPSDSPPAAAPSTRAPGQTPRIKAEEVVDLSADSTKASSCTQLLDCLEVSHASPDKTTPGHFASDGDANSLVLKQEQRVPATGASVPLASPHAGPDAPSVQRVELCTLNDVIADLTRLKALEAQIAAAGLHINLDRDLQCLQLVCDREGAHVAKERCAERRERLLLLKDTEIKSLRSQLDILRA</sequence>
<accession>A0ABR2YDD3</accession>
<dbReference type="Proteomes" id="UP001491310">
    <property type="component" value="Unassembled WGS sequence"/>
</dbReference>
<comment type="caution">
    <text evidence="2">The sequence shown here is derived from an EMBL/GenBank/DDBJ whole genome shotgun (WGS) entry which is preliminary data.</text>
</comment>